<evidence type="ECO:0000256" key="8">
    <source>
        <dbReference type="ARBA" id="ARBA00023242"/>
    </source>
</evidence>
<accession>A0A9W7FNH5</accession>
<dbReference type="InterPro" id="IPR036420">
    <property type="entry name" value="BRCT_dom_sf"/>
</dbReference>
<keyword evidence="2" id="KW-0479">Metal-binding</keyword>
<dbReference type="CDD" id="cd17744">
    <property type="entry name" value="BRCT_MDC1_rpt1"/>
    <property type="match status" value="1"/>
</dbReference>
<dbReference type="GO" id="GO:0008270">
    <property type="term" value="F:zinc ion binding"/>
    <property type="evidence" value="ECO:0007669"/>
    <property type="project" value="UniProtKB-KW"/>
</dbReference>
<evidence type="ECO:0000256" key="4">
    <source>
        <dbReference type="ARBA" id="ARBA00022763"/>
    </source>
</evidence>
<keyword evidence="6" id="KW-0862">Zinc</keyword>
<feature type="region of interest" description="Disordered" evidence="10">
    <location>
        <begin position="152"/>
        <end position="228"/>
    </location>
</feature>
<feature type="compositionally biased region" description="Low complexity" evidence="10">
    <location>
        <begin position="454"/>
        <end position="466"/>
    </location>
</feature>
<dbReference type="Gene3D" id="3.40.50.10190">
    <property type="entry name" value="BRCT domain"/>
    <property type="match status" value="1"/>
</dbReference>
<dbReference type="SMART" id="SM00184">
    <property type="entry name" value="RING"/>
    <property type="match status" value="1"/>
</dbReference>
<dbReference type="PROSITE" id="PS50089">
    <property type="entry name" value="ZF_RING_2"/>
    <property type="match status" value="1"/>
</dbReference>
<dbReference type="InterPro" id="IPR001357">
    <property type="entry name" value="BRCT_dom"/>
</dbReference>
<feature type="domain" description="BRCT" evidence="12">
    <location>
        <begin position="500"/>
        <end position="605"/>
    </location>
</feature>
<dbReference type="AlphaFoldDB" id="A0A9W7FNH5"/>
<dbReference type="PANTHER" id="PTHR13763">
    <property type="entry name" value="BREAST CANCER TYPE 1 SUSCEPTIBILITY PROTEIN BRCA1"/>
    <property type="match status" value="1"/>
</dbReference>
<dbReference type="PANTHER" id="PTHR13763:SF0">
    <property type="entry name" value="BREAST CANCER TYPE 1 SUSCEPTIBILITY PROTEIN"/>
    <property type="match status" value="1"/>
</dbReference>
<dbReference type="GO" id="GO:0004842">
    <property type="term" value="F:ubiquitin-protein transferase activity"/>
    <property type="evidence" value="ECO:0007669"/>
    <property type="project" value="TreeGrafter"/>
</dbReference>
<dbReference type="PROSITE" id="PS50172">
    <property type="entry name" value="BRCT"/>
    <property type="match status" value="1"/>
</dbReference>
<evidence type="ECO:0000256" key="6">
    <source>
        <dbReference type="ARBA" id="ARBA00022833"/>
    </source>
</evidence>
<comment type="subcellular location">
    <subcellularLocation>
        <location evidence="1">Nucleus</location>
    </subcellularLocation>
</comment>
<evidence type="ECO:0008006" key="15">
    <source>
        <dbReference type="Google" id="ProtNLM"/>
    </source>
</evidence>
<dbReference type="Proteomes" id="UP001165122">
    <property type="component" value="Unassembled WGS sequence"/>
</dbReference>
<dbReference type="OrthoDB" id="202600at2759"/>
<dbReference type="InterPro" id="IPR001841">
    <property type="entry name" value="Znf_RING"/>
</dbReference>
<evidence type="ECO:0000313" key="14">
    <source>
        <dbReference type="Proteomes" id="UP001165122"/>
    </source>
</evidence>
<feature type="region of interest" description="Disordered" evidence="10">
    <location>
        <begin position="403"/>
        <end position="479"/>
    </location>
</feature>
<feature type="compositionally biased region" description="Basic and acidic residues" evidence="10">
    <location>
        <begin position="170"/>
        <end position="184"/>
    </location>
</feature>
<dbReference type="GO" id="GO:0005634">
    <property type="term" value="C:nucleus"/>
    <property type="evidence" value="ECO:0007669"/>
    <property type="project" value="UniProtKB-SubCell"/>
</dbReference>
<keyword evidence="3" id="KW-0677">Repeat</keyword>
<dbReference type="InterPro" id="IPR031099">
    <property type="entry name" value="BRCA1-associated"/>
</dbReference>
<organism evidence="13 14">
    <name type="scientific">Triparma laevis f. longispina</name>
    <dbReference type="NCBI Taxonomy" id="1714387"/>
    <lineage>
        <taxon>Eukaryota</taxon>
        <taxon>Sar</taxon>
        <taxon>Stramenopiles</taxon>
        <taxon>Ochrophyta</taxon>
        <taxon>Bolidophyceae</taxon>
        <taxon>Parmales</taxon>
        <taxon>Triparmaceae</taxon>
        <taxon>Triparma</taxon>
    </lineage>
</organism>
<evidence type="ECO:0000256" key="10">
    <source>
        <dbReference type="SAM" id="MobiDB-lite"/>
    </source>
</evidence>
<feature type="compositionally biased region" description="Low complexity" evidence="10">
    <location>
        <begin position="311"/>
        <end position="324"/>
    </location>
</feature>
<evidence type="ECO:0000313" key="13">
    <source>
        <dbReference type="EMBL" id="GMI15255.1"/>
    </source>
</evidence>
<feature type="domain" description="RING-type" evidence="11">
    <location>
        <begin position="21"/>
        <end position="62"/>
    </location>
</feature>
<keyword evidence="4" id="KW-0227">DNA damage</keyword>
<protein>
    <recommendedName>
        <fullName evidence="15">RING-type E3 ubiquitin transferase BRCA1</fullName>
    </recommendedName>
</protein>
<keyword evidence="7" id="KW-0234">DNA repair</keyword>
<dbReference type="Pfam" id="PF13639">
    <property type="entry name" value="zf-RING_2"/>
    <property type="match status" value="1"/>
</dbReference>
<keyword evidence="8" id="KW-0539">Nucleus</keyword>
<evidence type="ECO:0000259" key="11">
    <source>
        <dbReference type="PROSITE" id="PS50089"/>
    </source>
</evidence>
<keyword evidence="5 9" id="KW-0863">Zinc-finger</keyword>
<evidence type="ECO:0000256" key="9">
    <source>
        <dbReference type="PROSITE-ProRule" id="PRU00175"/>
    </source>
</evidence>
<gene>
    <name evidence="13" type="ORF">TrLO_g7831</name>
</gene>
<dbReference type="SUPFAM" id="SSF52113">
    <property type="entry name" value="BRCT domain"/>
    <property type="match status" value="2"/>
</dbReference>
<evidence type="ECO:0000256" key="5">
    <source>
        <dbReference type="ARBA" id="ARBA00022771"/>
    </source>
</evidence>
<reference evidence="14" key="1">
    <citation type="journal article" date="2023" name="Commun. Biol.">
        <title>Genome analysis of Parmales, the sister group of diatoms, reveals the evolutionary specialization of diatoms from phago-mixotrophs to photoautotrophs.</title>
        <authorList>
            <person name="Ban H."/>
            <person name="Sato S."/>
            <person name="Yoshikawa S."/>
            <person name="Yamada K."/>
            <person name="Nakamura Y."/>
            <person name="Ichinomiya M."/>
            <person name="Sato N."/>
            <person name="Blanc-Mathieu R."/>
            <person name="Endo H."/>
            <person name="Kuwata A."/>
            <person name="Ogata H."/>
        </authorList>
    </citation>
    <scope>NUCLEOTIDE SEQUENCE [LARGE SCALE GENOMIC DNA]</scope>
    <source>
        <strain evidence="14">NIES 3700</strain>
    </source>
</reference>
<evidence type="ECO:0000256" key="7">
    <source>
        <dbReference type="ARBA" id="ARBA00023204"/>
    </source>
</evidence>
<dbReference type="EMBL" id="BRXW01000228">
    <property type="protein sequence ID" value="GMI15255.1"/>
    <property type="molecule type" value="Genomic_DNA"/>
</dbReference>
<evidence type="ECO:0000259" key="12">
    <source>
        <dbReference type="PROSITE" id="PS50172"/>
    </source>
</evidence>
<evidence type="ECO:0000256" key="3">
    <source>
        <dbReference type="ARBA" id="ARBA00022737"/>
    </source>
</evidence>
<dbReference type="GO" id="GO:0045944">
    <property type="term" value="P:positive regulation of transcription by RNA polymerase II"/>
    <property type="evidence" value="ECO:0007669"/>
    <property type="project" value="TreeGrafter"/>
</dbReference>
<feature type="compositionally biased region" description="Pro residues" evidence="10">
    <location>
        <begin position="207"/>
        <end position="218"/>
    </location>
</feature>
<proteinExistence type="predicted"/>
<feature type="region of interest" description="Disordered" evidence="10">
    <location>
        <begin position="277"/>
        <end position="330"/>
    </location>
</feature>
<dbReference type="SUPFAM" id="SSF57850">
    <property type="entry name" value="RING/U-box"/>
    <property type="match status" value="1"/>
</dbReference>
<feature type="compositionally biased region" description="Acidic residues" evidence="10">
    <location>
        <begin position="159"/>
        <end position="169"/>
    </location>
</feature>
<evidence type="ECO:0000256" key="2">
    <source>
        <dbReference type="ARBA" id="ARBA00022723"/>
    </source>
</evidence>
<dbReference type="GO" id="GO:0000724">
    <property type="term" value="P:double-strand break repair via homologous recombination"/>
    <property type="evidence" value="ECO:0007669"/>
    <property type="project" value="TreeGrafter"/>
</dbReference>
<dbReference type="InterPro" id="IPR017907">
    <property type="entry name" value="Znf_RING_CS"/>
</dbReference>
<feature type="compositionally biased region" description="Acidic residues" evidence="10">
    <location>
        <begin position="185"/>
        <end position="202"/>
    </location>
</feature>
<dbReference type="Gene3D" id="3.30.40.10">
    <property type="entry name" value="Zinc/RING finger domain, C3HC4 (zinc finger)"/>
    <property type="match status" value="1"/>
</dbReference>
<dbReference type="PROSITE" id="PS00518">
    <property type="entry name" value="ZF_RING_1"/>
    <property type="match status" value="1"/>
</dbReference>
<feature type="compositionally biased region" description="Basic residues" evidence="10">
    <location>
        <begin position="429"/>
        <end position="438"/>
    </location>
</feature>
<dbReference type="InterPro" id="IPR013083">
    <property type="entry name" value="Znf_RING/FYVE/PHD"/>
</dbReference>
<keyword evidence="14" id="KW-1185">Reference proteome</keyword>
<sequence>MSEITASLHESLEQLTMLLRCSICCSTLGSNGAPSQLPCIHIFCQDCIKQHLKTKLECPECRTPCTRRSVTSAAHVSKVVRAYRSVSKSFGVAPTIWNEDCYLTQPEVQCTQWDGDGMEDLLVSRKMGQDLTGWKKKFHEENVLKFNEADVARRKAEDREAEEEEEEEEKKERDIEKEKEKEIEQEKEDEVDNFPENDDDDHEVAKSPPPQTTEPTPTPKTFKTVQPPPITFRIGMDVLHETHGKGVVAVVKEKGWMKVDFKGEEIAIRSTSLQTIPHLEPLASPAPSSPSPPPSSSLSPKPASPEPQPQTTTTTTTTTITSSSHLPHFPINTTVEVQARTWTNINKPGGTATITNVTETPNGPVYDVKYVIGTLQEKNVDAKFVTLHKELDRGRRRFCVKREKEDIDPQIPNPDPNSISKSKESKLMSSKKRRRARSKSSSSSNPSPFQAPFLSSTTPTQTLTQPRHPIPTAPQISPSQISDLAFSRYSRLLTPRDNKLTYVISGFSLDNSDQTEATNEIHKLGEILGPDVQINKVARNVTNSTNFLITKATQNSSSNDGVFKAEKRTLKTMQCIARGIPIVTVDYIRSCVAAKKIVAPTKLNAINTIPTKSSTPSSDLGVFKAAATMETTTDPVNASPFSKVAVYLVGDFLTGQGGPKKDDCIALLNDLHFKVIDADWKAAKLISQKRQKANPRLTKSINHLVLLCDNDPKSFPITGSLSVEVNNSLFDEDNSFTKVVGVNWLFDSASCFKACDWGNYPPIDGGAAKNIWEICKDS</sequence>
<evidence type="ECO:0000256" key="1">
    <source>
        <dbReference type="ARBA" id="ARBA00004123"/>
    </source>
</evidence>
<name>A0A9W7FNH5_9STRA</name>
<comment type="caution">
    <text evidence="13">The sequence shown here is derived from an EMBL/GenBank/DDBJ whole genome shotgun (WGS) entry which is preliminary data.</text>
</comment>